<dbReference type="InterPro" id="IPR036264">
    <property type="entry name" value="Bact_exopeptidase_dim_dom"/>
</dbReference>
<dbReference type="PANTHER" id="PTHR11014">
    <property type="entry name" value="PEPTIDASE M20 FAMILY MEMBER"/>
    <property type="match status" value="1"/>
</dbReference>
<dbReference type="PANTHER" id="PTHR11014:SF63">
    <property type="entry name" value="METALLOPEPTIDASE, PUTATIVE (AFU_ORTHOLOGUE AFUA_6G09600)-RELATED"/>
    <property type="match status" value="1"/>
</dbReference>
<sequence>MTMTHTLSATPAAFTDHFQITIHGKGAHAARPHEGIDSIVTGSHIVSALAAAGLDVTRFQGGNSWNVLPPEVVVEGVLHSEDASARQRSSAQAATLVSHIARAFGADAQLAWQPQREAERSATPRSS</sequence>
<keyword evidence="3" id="KW-1185">Reference proteome</keyword>
<reference evidence="2 3" key="1">
    <citation type="submission" date="2019-06" db="EMBL/GenBank/DDBJ databases">
        <title>Pantoea dispersa Assembly.</title>
        <authorList>
            <person name="Wang J."/>
        </authorList>
    </citation>
    <scope>NUCLEOTIDE SEQUENCE [LARGE SCALE GENOMIC DNA]</scope>
    <source>
        <strain evidence="3">bio</strain>
    </source>
</reference>
<dbReference type="SUPFAM" id="SSF55031">
    <property type="entry name" value="Bacterial exopeptidase dimerisation domain"/>
    <property type="match status" value="1"/>
</dbReference>
<evidence type="ECO:0000313" key="3">
    <source>
        <dbReference type="Proteomes" id="UP000319715"/>
    </source>
</evidence>
<accession>A0ABY3A1C9</accession>
<gene>
    <name evidence="2" type="ORF">FK492_08110</name>
</gene>
<name>A0ABY3A1C9_9GAMM</name>
<dbReference type="InterPro" id="IPR011650">
    <property type="entry name" value="Peptidase_M20_dimer"/>
</dbReference>
<organism evidence="2 3">
    <name type="scientific">Pantoea dispersa</name>
    <dbReference type="NCBI Taxonomy" id="59814"/>
    <lineage>
        <taxon>Bacteria</taxon>
        <taxon>Pseudomonadati</taxon>
        <taxon>Pseudomonadota</taxon>
        <taxon>Gammaproteobacteria</taxon>
        <taxon>Enterobacterales</taxon>
        <taxon>Erwiniaceae</taxon>
        <taxon>Pantoea</taxon>
    </lineage>
</organism>
<proteinExistence type="predicted"/>
<dbReference type="Gene3D" id="3.30.70.360">
    <property type="match status" value="1"/>
</dbReference>
<feature type="domain" description="Peptidase M20 dimerisation" evidence="1">
    <location>
        <begin position="18"/>
        <end position="100"/>
    </location>
</feature>
<evidence type="ECO:0000313" key="2">
    <source>
        <dbReference type="EMBL" id="TQC75862.1"/>
    </source>
</evidence>
<dbReference type="Pfam" id="PF07687">
    <property type="entry name" value="M20_dimer"/>
    <property type="match status" value="1"/>
</dbReference>
<evidence type="ECO:0000259" key="1">
    <source>
        <dbReference type="Pfam" id="PF07687"/>
    </source>
</evidence>
<comment type="caution">
    <text evidence="2">The sequence shown here is derived from an EMBL/GenBank/DDBJ whole genome shotgun (WGS) entry which is preliminary data.</text>
</comment>
<dbReference type="Proteomes" id="UP000319715">
    <property type="component" value="Unassembled WGS sequence"/>
</dbReference>
<dbReference type="EMBL" id="VICF01000002">
    <property type="protein sequence ID" value="TQC75862.1"/>
    <property type="molecule type" value="Genomic_DNA"/>
</dbReference>
<protein>
    <recommendedName>
        <fullName evidence="1">Peptidase M20 dimerisation domain-containing protein</fullName>
    </recommendedName>
</protein>
<dbReference type="InterPro" id="IPR017439">
    <property type="entry name" value="Amidohydrolase"/>
</dbReference>